<evidence type="ECO:0000256" key="1">
    <source>
        <dbReference type="SAM" id="Phobius"/>
    </source>
</evidence>
<feature type="transmembrane region" description="Helical" evidence="1">
    <location>
        <begin position="21"/>
        <end position="38"/>
    </location>
</feature>
<keyword evidence="1" id="KW-0812">Transmembrane</keyword>
<sequence length="224" mass="24505">MRNAYKMMMLDMHAVSARNNVVLIYLLLDLITIALAFSPVREDAFLVGFGGMIGGSGAYLITPFISSAQRSLDALYAILPIRRRDVVHGHYLFALTVGLLMLGNTLLTLTAIHLLRPELFGSDFHILLSVSLVGPYMLLMMTAVQYPILMRVSYEKAPYAVFLPLIVTGLLVGYLGGVSSQVVGPAGFLSGRGLRISGIALVVGIVLFGFSMWLARRLYAHRDL</sequence>
<protein>
    <recommendedName>
        <fullName evidence="4">ABC-2 transporter permease</fullName>
    </recommendedName>
</protein>
<keyword evidence="1" id="KW-0472">Membrane</keyword>
<name>A0A0R1MQN1_9LACO</name>
<gene>
    <name evidence="2" type="ORF">FD09_GL002041</name>
</gene>
<reference evidence="2 3" key="1">
    <citation type="journal article" date="2015" name="Genome Announc.">
        <title>Expanding the biotechnology potential of lactobacilli through comparative genomics of 213 strains and associated genera.</title>
        <authorList>
            <person name="Sun Z."/>
            <person name="Harris H.M."/>
            <person name="McCann A."/>
            <person name="Guo C."/>
            <person name="Argimon S."/>
            <person name="Zhang W."/>
            <person name="Yang X."/>
            <person name="Jeffery I.B."/>
            <person name="Cooney J.C."/>
            <person name="Kagawa T.F."/>
            <person name="Liu W."/>
            <person name="Song Y."/>
            <person name="Salvetti E."/>
            <person name="Wrobel A."/>
            <person name="Rasinkangas P."/>
            <person name="Parkhill J."/>
            <person name="Rea M.C."/>
            <person name="O'Sullivan O."/>
            <person name="Ritari J."/>
            <person name="Douillard F.P."/>
            <person name="Paul Ross R."/>
            <person name="Yang R."/>
            <person name="Briner A.E."/>
            <person name="Felis G.E."/>
            <person name="de Vos W.M."/>
            <person name="Barrangou R."/>
            <person name="Klaenhammer T.R."/>
            <person name="Caufield P.W."/>
            <person name="Cui Y."/>
            <person name="Zhang H."/>
            <person name="O'Toole P.W."/>
        </authorList>
    </citation>
    <scope>NUCLEOTIDE SEQUENCE [LARGE SCALE GENOMIC DNA]</scope>
    <source>
        <strain evidence="2 3">DSM 12744</strain>
    </source>
</reference>
<feature type="transmembrane region" description="Helical" evidence="1">
    <location>
        <begin position="158"/>
        <end position="176"/>
    </location>
</feature>
<evidence type="ECO:0000313" key="2">
    <source>
        <dbReference type="EMBL" id="KRL07538.1"/>
    </source>
</evidence>
<dbReference type="AlphaFoldDB" id="A0A0R1MQN1"/>
<keyword evidence="3" id="KW-1185">Reference proteome</keyword>
<comment type="caution">
    <text evidence="2">The sequence shown here is derived from an EMBL/GenBank/DDBJ whole genome shotgun (WGS) entry which is preliminary data.</text>
</comment>
<dbReference type="Pfam" id="PF13346">
    <property type="entry name" value="ABC2_membrane_5"/>
    <property type="match status" value="1"/>
</dbReference>
<dbReference type="RefSeq" id="WP_057822551.1">
    <property type="nucleotide sequence ID" value="NZ_AZEC01000032.1"/>
</dbReference>
<feature type="transmembrane region" description="Helical" evidence="1">
    <location>
        <begin position="91"/>
        <end position="112"/>
    </location>
</feature>
<keyword evidence="1" id="KW-1133">Transmembrane helix</keyword>
<evidence type="ECO:0008006" key="4">
    <source>
        <dbReference type="Google" id="ProtNLM"/>
    </source>
</evidence>
<dbReference type="EMBL" id="AZEC01000032">
    <property type="protein sequence ID" value="KRL07538.1"/>
    <property type="molecule type" value="Genomic_DNA"/>
</dbReference>
<dbReference type="STRING" id="1423792.FD09_GL002041"/>
<dbReference type="PATRIC" id="fig|1423792.3.peg.2072"/>
<feature type="transmembrane region" description="Helical" evidence="1">
    <location>
        <begin position="124"/>
        <end position="146"/>
    </location>
</feature>
<dbReference type="OrthoDB" id="2327619at2"/>
<proteinExistence type="predicted"/>
<organism evidence="2 3">
    <name type="scientific">Schleiferilactobacillus perolens DSM 12744</name>
    <dbReference type="NCBI Taxonomy" id="1423792"/>
    <lineage>
        <taxon>Bacteria</taxon>
        <taxon>Bacillati</taxon>
        <taxon>Bacillota</taxon>
        <taxon>Bacilli</taxon>
        <taxon>Lactobacillales</taxon>
        <taxon>Lactobacillaceae</taxon>
        <taxon>Schleiferilactobacillus</taxon>
    </lineage>
</organism>
<accession>A0A0R1MQN1</accession>
<evidence type="ECO:0000313" key="3">
    <source>
        <dbReference type="Proteomes" id="UP000051330"/>
    </source>
</evidence>
<feature type="transmembrane region" description="Helical" evidence="1">
    <location>
        <begin position="196"/>
        <end position="215"/>
    </location>
</feature>
<dbReference type="Proteomes" id="UP000051330">
    <property type="component" value="Unassembled WGS sequence"/>
</dbReference>
<feature type="transmembrane region" description="Helical" evidence="1">
    <location>
        <begin position="44"/>
        <end position="62"/>
    </location>
</feature>
<dbReference type="InterPro" id="IPR025699">
    <property type="entry name" value="ABC2_memb-like"/>
</dbReference>